<dbReference type="InterPro" id="IPR001060">
    <property type="entry name" value="FCH_dom"/>
</dbReference>
<reference evidence="11" key="1">
    <citation type="submission" date="2021-06" db="EMBL/GenBank/DDBJ databases">
        <authorList>
            <person name="Kallberg Y."/>
            <person name="Tangrot J."/>
            <person name="Rosling A."/>
        </authorList>
    </citation>
    <scope>NUCLEOTIDE SEQUENCE</scope>
    <source>
        <strain evidence="11">MT106</strain>
    </source>
</reference>
<dbReference type="Pfam" id="PF00018">
    <property type="entry name" value="SH3_1"/>
    <property type="match status" value="1"/>
</dbReference>
<evidence type="ECO:0000313" key="12">
    <source>
        <dbReference type="Proteomes" id="UP000789831"/>
    </source>
</evidence>
<comment type="caution">
    <text evidence="11">The sequence shown here is derived from an EMBL/GenBank/DDBJ whole genome shotgun (WGS) entry which is preliminary data.</text>
</comment>
<feature type="compositionally biased region" description="Low complexity" evidence="8">
    <location>
        <begin position="439"/>
        <end position="480"/>
    </location>
</feature>
<feature type="compositionally biased region" description="Polar residues" evidence="8">
    <location>
        <begin position="541"/>
        <end position="563"/>
    </location>
</feature>
<dbReference type="SUPFAM" id="SSF103657">
    <property type="entry name" value="BAR/IMD domain-like"/>
    <property type="match status" value="1"/>
</dbReference>
<gene>
    <name evidence="11" type="ORF">AGERDE_LOCUS2234</name>
</gene>
<dbReference type="InterPro" id="IPR036028">
    <property type="entry name" value="SH3-like_dom_sf"/>
</dbReference>
<evidence type="ECO:0000256" key="6">
    <source>
        <dbReference type="PROSITE-ProRule" id="PRU00192"/>
    </source>
</evidence>
<evidence type="ECO:0000256" key="3">
    <source>
        <dbReference type="ARBA" id="ARBA00022490"/>
    </source>
</evidence>
<keyword evidence="5" id="KW-0206">Cytoskeleton</keyword>
<dbReference type="InterPro" id="IPR001452">
    <property type="entry name" value="SH3_domain"/>
</dbReference>
<feature type="compositionally biased region" description="Low complexity" evidence="8">
    <location>
        <begin position="296"/>
        <end position="310"/>
    </location>
</feature>
<dbReference type="PRINTS" id="PR00499">
    <property type="entry name" value="P67PHOX"/>
</dbReference>
<feature type="region of interest" description="Disordered" evidence="8">
    <location>
        <begin position="784"/>
        <end position="805"/>
    </location>
</feature>
<feature type="domain" description="SH3" evidence="9">
    <location>
        <begin position="852"/>
        <end position="914"/>
    </location>
</feature>
<evidence type="ECO:0000256" key="2">
    <source>
        <dbReference type="ARBA" id="ARBA00022443"/>
    </source>
</evidence>
<accession>A0A9N8VTQ3</accession>
<evidence type="ECO:0000313" key="11">
    <source>
        <dbReference type="EMBL" id="CAG8460659.1"/>
    </source>
</evidence>
<evidence type="ECO:0000256" key="7">
    <source>
        <dbReference type="PROSITE-ProRule" id="PRU01077"/>
    </source>
</evidence>
<dbReference type="Gene3D" id="1.20.1270.60">
    <property type="entry name" value="Arfaptin homology (AH) domain/BAR domain"/>
    <property type="match status" value="2"/>
</dbReference>
<feature type="compositionally biased region" description="Polar residues" evidence="8">
    <location>
        <begin position="366"/>
        <end position="393"/>
    </location>
</feature>
<evidence type="ECO:0000256" key="5">
    <source>
        <dbReference type="ARBA" id="ARBA00023212"/>
    </source>
</evidence>
<dbReference type="PROSITE" id="PS50002">
    <property type="entry name" value="SH3"/>
    <property type="match status" value="1"/>
</dbReference>
<organism evidence="11 12">
    <name type="scientific">Ambispora gerdemannii</name>
    <dbReference type="NCBI Taxonomy" id="144530"/>
    <lineage>
        <taxon>Eukaryota</taxon>
        <taxon>Fungi</taxon>
        <taxon>Fungi incertae sedis</taxon>
        <taxon>Mucoromycota</taxon>
        <taxon>Glomeromycotina</taxon>
        <taxon>Glomeromycetes</taxon>
        <taxon>Archaeosporales</taxon>
        <taxon>Ambisporaceae</taxon>
        <taxon>Ambispora</taxon>
    </lineage>
</organism>
<evidence type="ECO:0000256" key="8">
    <source>
        <dbReference type="SAM" id="MobiDB-lite"/>
    </source>
</evidence>
<sequence>MTSATEIGATRPDTFSNNFWGRDEAGYEVLTMRMRQAKQTCEEVKTMFHDRATIEEDYGKRLLKLAKSQVGKDEIGTLRKSFDATRKAIEATGLSHINLAQQIRTELEQKIITFTALQKDLRKQQTTTLERSLRTKQTHTSHLQKASLMQDSIILSVSEKRIQFLKTHLWEFANLISQSCVADDESSESIRISLEECDIEKDIAIFIRERATGPEIPGNQNFKFNFTGAKDPGPRYTIASFDRDSEFGDNSFILDSIEEASDHSTSVNSSATSIVGVTATPYEQIPSGPTRQNIYSSSPSSFSQKSSLTSRRAINESEEQEPLNPLAKQYVSIGGNMLEINMNNETTNTANGEDDPIKQALANFENQNPSSNIKDPQDTNVSNQTLLNNNSPKYINEDKPQPPIPLIQNRNESPNYGFPQQSSPQQQFQQPYHRQEQRPQTQPQHFPYQQQQQQPSRQQHNQYPYQQQYQRPPPQSSQQQFGTIAGQIYDPSQLINGPGDFRRQPSAEYGPQSSQQQEIESMINSRSRSPQPSRTQSPRQNDQSKQNGSPSFSSTINQQQSLIHQSPSASPQVQSASPHQTVSRSDSVLTSSSSSSGNPLGITIDARGRVTQDTLAEKFMENNGKLPPATGIFTVNPNIRDQQESEPVSYSAATKPFQPQLQQQINNQHLHHVQPANIDLTRPYQKTSPQNHHIQPANIDPARAYQKTSPQIRPTTHTNSVMYGEAQRPPGPIHHVGYVVPSAQQRPAPKNTIQRSNTVSSVSSGYIRGAGVDTAGFHQQLSATMPSNTYNNGNPARRQSFANNNSNSVPFNGRPPQNLQQPVTVIQPVGEAPSVRPVVMRTANEYTDEGRPILFYVTTLYDYRATIPEEISFTAGDILAVLAMQDDGWWEGEILDVSRKVRGLFPSNFTTPLD</sequence>
<dbReference type="SMART" id="SM00055">
    <property type="entry name" value="FCH"/>
    <property type="match status" value="1"/>
</dbReference>
<dbReference type="Pfam" id="PF00611">
    <property type="entry name" value="FCH"/>
    <property type="match status" value="1"/>
</dbReference>
<feature type="compositionally biased region" description="Polar residues" evidence="8">
    <location>
        <begin position="784"/>
        <end position="794"/>
    </location>
</feature>
<dbReference type="SMART" id="SM00326">
    <property type="entry name" value="SH3"/>
    <property type="match status" value="1"/>
</dbReference>
<name>A0A9N8VTQ3_9GLOM</name>
<dbReference type="PROSITE" id="PS51741">
    <property type="entry name" value="F_BAR"/>
    <property type="match status" value="1"/>
</dbReference>
<evidence type="ECO:0000256" key="1">
    <source>
        <dbReference type="ARBA" id="ARBA00004245"/>
    </source>
</evidence>
<keyword evidence="12" id="KW-1185">Reference proteome</keyword>
<feature type="domain" description="F-BAR" evidence="10">
    <location>
        <begin position="13"/>
        <end position="146"/>
    </location>
</feature>
<dbReference type="Proteomes" id="UP000789831">
    <property type="component" value="Unassembled WGS sequence"/>
</dbReference>
<evidence type="ECO:0000259" key="9">
    <source>
        <dbReference type="PROSITE" id="PS50002"/>
    </source>
</evidence>
<dbReference type="GO" id="GO:0030036">
    <property type="term" value="P:actin cytoskeleton organization"/>
    <property type="evidence" value="ECO:0007669"/>
    <property type="project" value="UniProtKB-ARBA"/>
</dbReference>
<feature type="compositionally biased region" description="Low complexity" evidence="8">
    <location>
        <begin position="564"/>
        <end position="596"/>
    </location>
</feature>
<dbReference type="AlphaFoldDB" id="A0A9N8VTQ3"/>
<feature type="compositionally biased region" description="Low complexity" evidence="8">
    <location>
        <begin position="512"/>
        <end position="540"/>
    </location>
</feature>
<dbReference type="PANTHER" id="PTHR23065">
    <property type="entry name" value="PROLINE-SERINE-THREONINE PHOSPHATASE INTERACTING PROTEIN 1"/>
    <property type="match status" value="1"/>
</dbReference>
<dbReference type="InterPro" id="IPR031160">
    <property type="entry name" value="F_BAR_dom"/>
</dbReference>
<dbReference type="PRINTS" id="PR00452">
    <property type="entry name" value="SH3DOMAIN"/>
</dbReference>
<dbReference type="PANTHER" id="PTHR23065:SF7">
    <property type="entry name" value="NOSTRIN, ISOFORM H"/>
    <property type="match status" value="1"/>
</dbReference>
<dbReference type="GO" id="GO:0005886">
    <property type="term" value="C:plasma membrane"/>
    <property type="evidence" value="ECO:0007669"/>
    <property type="project" value="TreeGrafter"/>
</dbReference>
<comment type="subcellular location">
    <subcellularLocation>
        <location evidence="1">Cytoplasm</location>
        <location evidence="1">Cytoskeleton</location>
    </subcellularLocation>
</comment>
<dbReference type="GO" id="GO:0032153">
    <property type="term" value="C:cell division site"/>
    <property type="evidence" value="ECO:0007669"/>
    <property type="project" value="TreeGrafter"/>
</dbReference>
<evidence type="ECO:0000259" key="10">
    <source>
        <dbReference type="PROSITE" id="PS51741"/>
    </source>
</evidence>
<dbReference type="GO" id="GO:0030864">
    <property type="term" value="C:cortical actin cytoskeleton"/>
    <property type="evidence" value="ECO:0007669"/>
    <property type="project" value="UniProtKB-ARBA"/>
</dbReference>
<feature type="compositionally biased region" description="Low complexity" evidence="8">
    <location>
        <begin position="418"/>
        <end position="431"/>
    </location>
</feature>
<evidence type="ECO:0000256" key="4">
    <source>
        <dbReference type="ARBA" id="ARBA00022553"/>
    </source>
</evidence>
<feature type="region of interest" description="Disordered" evidence="8">
    <location>
        <begin position="366"/>
        <end position="606"/>
    </location>
</feature>
<dbReference type="Gene3D" id="2.30.30.40">
    <property type="entry name" value="SH3 Domains"/>
    <property type="match status" value="1"/>
</dbReference>
<feature type="region of interest" description="Disordered" evidence="8">
    <location>
        <begin position="281"/>
        <end position="326"/>
    </location>
</feature>
<keyword evidence="2 6" id="KW-0728">SH3 domain</keyword>
<keyword evidence="7" id="KW-0175">Coiled coil</keyword>
<dbReference type="EMBL" id="CAJVPL010000179">
    <property type="protein sequence ID" value="CAG8460659.1"/>
    <property type="molecule type" value="Genomic_DNA"/>
</dbReference>
<dbReference type="InterPro" id="IPR027267">
    <property type="entry name" value="AH/BAR_dom_sf"/>
</dbReference>
<proteinExistence type="predicted"/>
<keyword evidence="3" id="KW-0963">Cytoplasm</keyword>
<dbReference type="CDD" id="cd00174">
    <property type="entry name" value="SH3"/>
    <property type="match status" value="1"/>
</dbReference>
<dbReference type="OrthoDB" id="27823at2759"/>
<dbReference type="SUPFAM" id="SSF50044">
    <property type="entry name" value="SH3-domain"/>
    <property type="match status" value="1"/>
</dbReference>
<keyword evidence="4" id="KW-0597">Phosphoprotein</keyword>
<protein>
    <submittedName>
        <fullName evidence="11">12754_t:CDS:1</fullName>
    </submittedName>
</protein>